<proteinExistence type="predicted"/>
<sequence>MMTQQNVCDERELAKSERRHHVLPLVTCLQIYAQKLIGHKFFVELVSKQVEIQNDRAVPVSTQTIDVVVTQPAESALAKLNKVIAQLIATCEWLKDYSVVSYSKLSFDQAPF</sequence>
<gene>
    <name evidence="1" type="ORF">DSM107010_41330</name>
</gene>
<keyword evidence="2" id="KW-1185">Reference proteome</keyword>
<reference evidence="1 2" key="1">
    <citation type="journal article" date="2019" name="Genome Biol. Evol.">
        <title>Day and night: Metabolic profiles and evolutionary relationships of six axenic non-marine cyanobacteria.</title>
        <authorList>
            <person name="Will S.E."/>
            <person name="Henke P."/>
            <person name="Boedeker C."/>
            <person name="Huang S."/>
            <person name="Brinkmann H."/>
            <person name="Rohde M."/>
            <person name="Jarek M."/>
            <person name="Friedl T."/>
            <person name="Seufert S."/>
            <person name="Schumacher M."/>
            <person name="Overmann J."/>
            <person name="Neumann-Schaal M."/>
            <person name="Petersen J."/>
        </authorList>
    </citation>
    <scope>NUCLEOTIDE SEQUENCE [LARGE SCALE GENOMIC DNA]</scope>
    <source>
        <strain evidence="1 2">SAG 39.79</strain>
    </source>
</reference>
<dbReference type="RefSeq" id="WP_106166208.1">
    <property type="nucleotide sequence ID" value="NZ_JAVKZF010000004.1"/>
</dbReference>
<dbReference type="Proteomes" id="UP000282574">
    <property type="component" value="Unassembled WGS sequence"/>
</dbReference>
<evidence type="ECO:0000313" key="1">
    <source>
        <dbReference type="EMBL" id="RUT10566.1"/>
    </source>
</evidence>
<evidence type="ECO:0000313" key="2">
    <source>
        <dbReference type="Proteomes" id="UP000282574"/>
    </source>
</evidence>
<comment type="caution">
    <text evidence="1">The sequence shown here is derived from an EMBL/GenBank/DDBJ whole genome shotgun (WGS) entry which is preliminary data.</text>
</comment>
<dbReference type="EMBL" id="RSCK01000040">
    <property type="protein sequence ID" value="RUT10566.1"/>
    <property type="molecule type" value="Genomic_DNA"/>
</dbReference>
<accession>A0AB37UGY8</accession>
<name>A0AB37UGY8_9CYAN</name>
<dbReference type="AlphaFoldDB" id="A0AB37UGY8"/>
<organism evidence="1 2">
    <name type="scientific">Chroococcidiopsis cubana SAG 39.79</name>
    <dbReference type="NCBI Taxonomy" id="388085"/>
    <lineage>
        <taxon>Bacteria</taxon>
        <taxon>Bacillati</taxon>
        <taxon>Cyanobacteriota</taxon>
        <taxon>Cyanophyceae</taxon>
        <taxon>Chroococcidiopsidales</taxon>
        <taxon>Chroococcidiopsidaceae</taxon>
        <taxon>Chroococcidiopsis</taxon>
    </lineage>
</organism>
<protein>
    <submittedName>
        <fullName evidence="1">Uncharacterized protein</fullName>
    </submittedName>
</protein>